<accession>I1BMP9</accession>
<name>I1BMP9_RHIO9</name>
<dbReference type="InParanoid" id="I1BMP9"/>
<protein>
    <submittedName>
        <fullName evidence="1">Uncharacterized protein</fullName>
    </submittedName>
</protein>
<dbReference type="EMBL" id="CH476732">
    <property type="protein sequence ID" value="EIE77479.1"/>
    <property type="molecule type" value="Genomic_DNA"/>
</dbReference>
<reference evidence="1 2" key="1">
    <citation type="journal article" date="2009" name="PLoS Genet.">
        <title>Genomic analysis of the basal lineage fungus Rhizopus oryzae reveals a whole-genome duplication.</title>
        <authorList>
            <person name="Ma L.-J."/>
            <person name="Ibrahim A.S."/>
            <person name="Skory C."/>
            <person name="Grabherr M.G."/>
            <person name="Burger G."/>
            <person name="Butler M."/>
            <person name="Elias M."/>
            <person name="Idnurm A."/>
            <person name="Lang B.F."/>
            <person name="Sone T."/>
            <person name="Abe A."/>
            <person name="Calvo S.E."/>
            <person name="Corrochano L.M."/>
            <person name="Engels R."/>
            <person name="Fu J."/>
            <person name="Hansberg W."/>
            <person name="Kim J.-M."/>
            <person name="Kodira C.D."/>
            <person name="Koehrsen M.J."/>
            <person name="Liu B."/>
            <person name="Miranda-Saavedra D."/>
            <person name="O'Leary S."/>
            <person name="Ortiz-Castellanos L."/>
            <person name="Poulter R."/>
            <person name="Rodriguez-Romero J."/>
            <person name="Ruiz-Herrera J."/>
            <person name="Shen Y.-Q."/>
            <person name="Zeng Q."/>
            <person name="Galagan J."/>
            <person name="Birren B.W."/>
            <person name="Cuomo C.A."/>
            <person name="Wickes B.L."/>
        </authorList>
    </citation>
    <scope>NUCLEOTIDE SEQUENCE [LARGE SCALE GENOMIC DNA]</scope>
    <source>
        <strain evidence="2">RA 99-880 / ATCC MYA-4621 / FGSC 9543 / NRRL 43880</strain>
    </source>
</reference>
<sequence length="125" mass="14175">MDEYNCITKIVDSKEVKAAVHEFAHNDFRFKRVSAEAVIFAKTYQIIDGVEENSSKPDWKLGYKYKGKDIFVFIVEVKRPGKQSVYQADDTRVKLVKQMKGNTDNQIDLGVETSTSFGLLSEGDS</sequence>
<evidence type="ECO:0000313" key="1">
    <source>
        <dbReference type="EMBL" id="EIE77479.1"/>
    </source>
</evidence>
<gene>
    <name evidence="1" type="ORF">RO3G_02183</name>
</gene>
<organism evidence="1 2">
    <name type="scientific">Rhizopus delemar (strain RA 99-880 / ATCC MYA-4621 / FGSC 9543 / NRRL 43880)</name>
    <name type="common">Mucormycosis agent</name>
    <name type="synonym">Rhizopus arrhizus var. delemar</name>
    <dbReference type="NCBI Taxonomy" id="246409"/>
    <lineage>
        <taxon>Eukaryota</taxon>
        <taxon>Fungi</taxon>
        <taxon>Fungi incertae sedis</taxon>
        <taxon>Mucoromycota</taxon>
        <taxon>Mucoromycotina</taxon>
        <taxon>Mucoromycetes</taxon>
        <taxon>Mucorales</taxon>
        <taxon>Mucorineae</taxon>
        <taxon>Rhizopodaceae</taxon>
        <taxon>Rhizopus</taxon>
    </lineage>
</organism>
<evidence type="ECO:0000313" key="2">
    <source>
        <dbReference type="Proteomes" id="UP000009138"/>
    </source>
</evidence>
<dbReference type="RefSeq" id="XP_067512875.1">
    <property type="nucleotide sequence ID" value="XM_067656774.1"/>
</dbReference>
<proteinExistence type="predicted"/>
<dbReference type="AlphaFoldDB" id="I1BMP9"/>
<dbReference type="Proteomes" id="UP000009138">
    <property type="component" value="Unassembled WGS sequence"/>
</dbReference>
<keyword evidence="2" id="KW-1185">Reference proteome</keyword>
<dbReference type="GeneID" id="93609155"/>
<dbReference type="VEuPathDB" id="FungiDB:RO3G_02183"/>